<evidence type="ECO:0000313" key="13">
    <source>
        <dbReference type="EMBL" id="CAD7698697.1"/>
    </source>
</evidence>
<protein>
    <recommendedName>
        <fullName evidence="3 11">NEDD8-activating enzyme E1 catalytic subunit</fullName>
        <ecNumber evidence="8 11">6.2.1.64</ecNumber>
    </recommendedName>
</protein>
<dbReference type="Gene3D" id="3.40.50.720">
    <property type="entry name" value="NAD(P)-binding Rossmann-like Domain"/>
    <property type="match status" value="1"/>
</dbReference>
<evidence type="ECO:0000313" key="14">
    <source>
        <dbReference type="Proteomes" id="UP000708148"/>
    </source>
</evidence>
<evidence type="ECO:0000256" key="4">
    <source>
        <dbReference type="ARBA" id="ARBA00022598"/>
    </source>
</evidence>
<dbReference type="InterPro" id="IPR000594">
    <property type="entry name" value="ThiF_NAD_FAD-bd"/>
</dbReference>
<dbReference type="GO" id="GO:0045116">
    <property type="term" value="P:protein neddylation"/>
    <property type="evidence" value="ECO:0007669"/>
    <property type="project" value="UniProtKB-UniRule"/>
</dbReference>
<evidence type="ECO:0000256" key="9">
    <source>
        <dbReference type="ARBA" id="ARBA00024626"/>
    </source>
</evidence>
<evidence type="ECO:0000256" key="7">
    <source>
        <dbReference type="ARBA" id="ARBA00022840"/>
    </source>
</evidence>
<comment type="function">
    <text evidence="11">Catalytic subunit of the dimeric E1 enzyme, which activates NEDD8.</text>
</comment>
<dbReference type="InterPro" id="IPR035985">
    <property type="entry name" value="Ubiquitin-activating_enz"/>
</dbReference>
<feature type="active site" description="Glycyl thioester intermediate" evidence="10">
    <location>
        <position position="208"/>
    </location>
</feature>
<keyword evidence="6 11" id="KW-0833">Ubl conjugation pathway</keyword>
<keyword evidence="14" id="KW-1185">Reference proteome</keyword>
<dbReference type="EC" id="6.2.1.64" evidence="8 11"/>
<dbReference type="PANTHER" id="PTHR10953">
    <property type="entry name" value="UBIQUITIN-ACTIVATING ENZYME E1"/>
    <property type="match status" value="1"/>
</dbReference>
<accession>A0A8S1IY13</accession>
<evidence type="ECO:0000256" key="11">
    <source>
        <dbReference type="RuleBase" id="RU368009"/>
    </source>
</evidence>
<sequence length="433" mass="48213">MAAADGERWRDLDMLLTRQGNVVGPNFQPGSHIREFLADCRVLLVGAGGLGCEVLKDLALSGFGNIDVIDMDTIDVSNLNRQFLFRMQDVGKPKAEIAAARIKEHVSGITVTPHFCRIEEKPISFYEDFLLVVLGLDSIEARRYMNSVMCSFLQYDDEGNPDPATIKPMIDGGSEGFKGHARVILPGLSPCFECTLWLFPPQTKFPLCTLAETPRNPVHCIEYAKLVLWSQQRRGEEFDPDVEEHMQWVFKKATERANLFGIQGFTFQFTQGVVKNIIPAVASTNAIVAAVCSLEALKMVTACSTGMSNYMMYMGGEGIYTHTVAYERDPECLVCSPGISFPCRRDMTLQQVIDIIKEDERLGTGLEAPSLSCGSTNLYMRGVLEEATRPNLEKRMGELVPEGSVLQVNDKNLSRTIRLRLAYKDGVDEDMQI</sequence>
<dbReference type="Proteomes" id="UP000708148">
    <property type="component" value="Unassembled WGS sequence"/>
</dbReference>
<dbReference type="GO" id="GO:0005524">
    <property type="term" value="F:ATP binding"/>
    <property type="evidence" value="ECO:0007669"/>
    <property type="project" value="UniProtKB-UniRule"/>
</dbReference>
<dbReference type="SMART" id="SM01181">
    <property type="entry name" value="E2_bind"/>
    <property type="match status" value="1"/>
</dbReference>
<keyword evidence="4 11" id="KW-0436">Ligase</keyword>
<comment type="pathway">
    <text evidence="1 11">Protein modification; protein neddylation.</text>
</comment>
<dbReference type="AlphaFoldDB" id="A0A8S1IY13"/>
<dbReference type="GO" id="GO:0005737">
    <property type="term" value="C:cytoplasm"/>
    <property type="evidence" value="ECO:0007669"/>
    <property type="project" value="TreeGrafter"/>
</dbReference>
<dbReference type="InterPro" id="IPR023318">
    <property type="entry name" value="Ub_act_enz_dom_a_sf"/>
</dbReference>
<evidence type="ECO:0000256" key="6">
    <source>
        <dbReference type="ARBA" id="ARBA00022786"/>
    </source>
</evidence>
<dbReference type="PROSITE" id="PS00865">
    <property type="entry name" value="UBIQUITIN_ACTIVAT_2"/>
    <property type="match status" value="1"/>
</dbReference>
<organism evidence="13 14">
    <name type="scientific">Ostreobium quekettii</name>
    <dbReference type="NCBI Taxonomy" id="121088"/>
    <lineage>
        <taxon>Eukaryota</taxon>
        <taxon>Viridiplantae</taxon>
        <taxon>Chlorophyta</taxon>
        <taxon>core chlorophytes</taxon>
        <taxon>Ulvophyceae</taxon>
        <taxon>TCBD clade</taxon>
        <taxon>Bryopsidales</taxon>
        <taxon>Ostreobineae</taxon>
        <taxon>Ostreobiaceae</taxon>
        <taxon>Ostreobium</taxon>
    </lineage>
</organism>
<evidence type="ECO:0000256" key="8">
    <source>
        <dbReference type="ARBA" id="ARBA00023624"/>
    </source>
</evidence>
<dbReference type="FunFam" id="1.10.10.520:FF:000001">
    <property type="entry name" value="NEDD8-activating enzyme E1 catalytic subunit"/>
    <property type="match status" value="1"/>
</dbReference>
<evidence type="ECO:0000256" key="5">
    <source>
        <dbReference type="ARBA" id="ARBA00022741"/>
    </source>
</evidence>
<dbReference type="EMBL" id="CAJHUC010000873">
    <property type="protein sequence ID" value="CAD7698697.1"/>
    <property type="molecule type" value="Genomic_DNA"/>
</dbReference>
<dbReference type="InterPro" id="IPR033127">
    <property type="entry name" value="UBQ-activ_enz_E1_Cys_AS"/>
</dbReference>
<evidence type="ECO:0000256" key="10">
    <source>
        <dbReference type="PROSITE-ProRule" id="PRU10132"/>
    </source>
</evidence>
<feature type="domain" description="E2 binding" evidence="12">
    <location>
        <begin position="339"/>
        <end position="424"/>
    </location>
</feature>
<name>A0A8S1IY13_9CHLO</name>
<reference evidence="13" key="1">
    <citation type="submission" date="2020-12" db="EMBL/GenBank/DDBJ databases">
        <authorList>
            <person name="Iha C."/>
        </authorList>
    </citation>
    <scope>NUCLEOTIDE SEQUENCE</scope>
</reference>
<dbReference type="Pfam" id="PF00899">
    <property type="entry name" value="ThiF"/>
    <property type="match status" value="1"/>
</dbReference>
<gene>
    <name evidence="13" type="ORF">OSTQU699_LOCUS4058</name>
</gene>
<dbReference type="GO" id="GO:0005634">
    <property type="term" value="C:nucleus"/>
    <property type="evidence" value="ECO:0007669"/>
    <property type="project" value="TreeGrafter"/>
</dbReference>
<evidence type="ECO:0000256" key="3">
    <source>
        <dbReference type="ARBA" id="ARBA00015203"/>
    </source>
</evidence>
<evidence type="ECO:0000256" key="1">
    <source>
        <dbReference type="ARBA" id="ARBA00005032"/>
    </source>
</evidence>
<dbReference type="SUPFAM" id="SSF69572">
    <property type="entry name" value="Activating enzymes of the ubiquitin-like proteins"/>
    <property type="match status" value="1"/>
</dbReference>
<evidence type="ECO:0000256" key="2">
    <source>
        <dbReference type="ARBA" id="ARBA00006310"/>
    </source>
</evidence>
<evidence type="ECO:0000259" key="12">
    <source>
        <dbReference type="SMART" id="SM01181"/>
    </source>
</evidence>
<dbReference type="InterPro" id="IPR014929">
    <property type="entry name" value="E2-binding"/>
</dbReference>
<dbReference type="Gene3D" id="3.10.290.20">
    <property type="entry name" value="Ubiquitin-like 2 activating enzyme e1b. Chain: B, domain 3"/>
    <property type="match status" value="1"/>
</dbReference>
<dbReference type="Pfam" id="PF08825">
    <property type="entry name" value="E2_bind"/>
    <property type="match status" value="1"/>
</dbReference>
<dbReference type="CDD" id="cd01488">
    <property type="entry name" value="Uba3_RUB"/>
    <property type="match status" value="1"/>
</dbReference>
<dbReference type="OrthoDB" id="10255449at2759"/>
<dbReference type="GO" id="GO:0019781">
    <property type="term" value="F:NEDD8 activating enzyme activity"/>
    <property type="evidence" value="ECO:0007669"/>
    <property type="project" value="UniProtKB-UniRule"/>
</dbReference>
<dbReference type="InterPro" id="IPR045886">
    <property type="entry name" value="ThiF/MoeB/HesA"/>
</dbReference>
<proteinExistence type="inferred from homology"/>
<dbReference type="PANTHER" id="PTHR10953:SF6">
    <property type="entry name" value="NEDD8-ACTIVATING ENZYME E1 CATALYTIC SUBUNIT"/>
    <property type="match status" value="1"/>
</dbReference>
<keyword evidence="5 11" id="KW-0547">Nucleotide-binding</keyword>
<comment type="catalytic activity">
    <reaction evidence="9 11">
        <text>ATP + [NEDD8 protein] + [E1 NEDD8-activating enzyme]-L-cysteine = AMP + diphosphate + [E1 NEDD8-activating enzyme]-S-[NEDD8 protein]-yl-L-cysteine.</text>
        <dbReference type="EC" id="6.2.1.64"/>
    </reaction>
</comment>
<comment type="caution">
    <text evidence="13">The sequence shown here is derived from an EMBL/GenBank/DDBJ whole genome shotgun (WGS) entry which is preliminary data.</text>
</comment>
<dbReference type="InterPro" id="IPR030468">
    <property type="entry name" value="Uba3_N"/>
</dbReference>
<comment type="similarity">
    <text evidence="2 11">Belongs to the ubiquitin-activating E1 family. UBA3 subfamily.</text>
</comment>
<keyword evidence="7 11" id="KW-0067">ATP-binding</keyword>
<dbReference type="Gene3D" id="1.10.10.520">
    <property type="entry name" value="Ubiquitin activating enzymes (Uba3). Chain: B, domain 2"/>
    <property type="match status" value="1"/>
</dbReference>